<dbReference type="InterPro" id="IPR011990">
    <property type="entry name" value="TPR-like_helical_dom_sf"/>
</dbReference>
<dbReference type="Pfam" id="PF13812">
    <property type="entry name" value="PPR_3"/>
    <property type="match status" value="1"/>
</dbReference>
<gene>
    <name evidence="4" type="ORF">BUALT_Bualt02G0190300</name>
</gene>
<dbReference type="NCBIfam" id="TIGR00756">
    <property type="entry name" value="PPR"/>
    <property type="match status" value="2"/>
</dbReference>
<evidence type="ECO:0000256" key="2">
    <source>
        <dbReference type="ARBA" id="ARBA00022737"/>
    </source>
</evidence>
<keyword evidence="5" id="KW-1185">Reference proteome</keyword>
<dbReference type="EMBL" id="WHWC01000002">
    <property type="protein sequence ID" value="KAG8389063.1"/>
    <property type="molecule type" value="Genomic_DNA"/>
</dbReference>
<feature type="repeat" description="PPR" evidence="3">
    <location>
        <begin position="10"/>
        <end position="44"/>
    </location>
</feature>
<protein>
    <recommendedName>
        <fullName evidence="6">Pentatricopeptide repeat-containing protein</fullName>
    </recommendedName>
</protein>
<reference evidence="4" key="1">
    <citation type="submission" date="2019-10" db="EMBL/GenBank/DDBJ databases">
        <authorList>
            <person name="Zhang R."/>
            <person name="Pan Y."/>
            <person name="Wang J."/>
            <person name="Ma R."/>
            <person name="Yu S."/>
        </authorList>
    </citation>
    <scope>NUCLEOTIDE SEQUENCE</scope>
    <source>
        <strain evidence="4">LA-IB0</strain>
        <tissue evidence="4">Leaf</tissue>
    </source>
</reference>
<feature type="repeat" description="PPR" evidence="3">
    <location>
        <begin position="45"/>
        <end position="79"/>
    </location>
</feature>
<organism evidence="4 5">
    <name type="scientific">Buddleja alternifolia</name>
    <dbReference type="NCBI Taxonomy" id="168488"/>
    <lineage>
        <taxon>Eukaryota</taxon>
        <taxon>Viridiplantae</taxon>
        <taxon>Streptophyta</taxon>
        <taxon>Embryophyta</taxon>
        <taxon>Tracheophyta</taxon>
        <taxon>Spermatophyta</taxon>
        <taxon>Magnoliopsida</taxon>
        <taxon>eudicotyledons</taxon>
        <taxon>Gunneridae</taxon>
        <taxon>Pentapetalae</taxon>
        <taxon>asterids</taxon>
        <taxon>lamiids</taxon>
        <taxon>Lamiales</taxon>
        <taxon>Scrophulariaceae</taxon>
        <taxon>Buddlejeae</taxon>
        <taxon>Buddleja</taxon>
    </lineage>
</organism>
<evidence type="ECO:0008006" key="6">
    <source>
        <dbReference type="Google" id="ProtNLM"/>
    </source>
</evidence>
<keyword evidence="2" id="KW-0677">Repeat</keyword>
<dbReference type="PANTHER" id="PTHR47939:SF5">
    <property type="entry name" value="PENTACOTRIPEPTIDE-REPEAT REGION OF PRORP DOMAIN-CONTAINING PROTEIN"/>
    <property type="match status" value="1"/>
</dbReference>
<comment type="caution">
    <text evidence="4">The sequence shown here is derived from an EMBL/GenBank/DDBJ whole genome shotgun (WGS) entry which is preliminary data.</text>
</comment>
<name>A0AAV6YC55_9LAMI</name>
<dbReference type="InterPro" id="IPR050667">
    <property type="entry name" value="PPR-containing_protein"/>
</dbReference>
<evidence type="ECO:0000256" key="3">
    <source>
        <dbReference type="PROSITE-ProRule" id="PRU00708"/>
    </source>
</evidence>
<dbReference type="PROSITE" id="PS51375">
    <property type="entry name" value="PPR"/>
    <property type="match status" value="2"/>
</dbReference>
<evidence type="ECO:0000313" key="5">
    <source>
        <dbReference type="Proteomes" id="UP000826271"/>
    </source>
</evidence>
<comment type="similarity">
    <text evidence="1">Belongs to the PPR family. P subfamily.</text>
</comment>
<sequence>MIAKSGFETDVSVCNALIDMYADLGKIEESVFLFKRMRLEGVQPNDSTWNAIIAGHATTGDSDGAFEYYSRMVKEGLTADLVT</sequence>
<evidence type="ECO:0000313" key="4">
    <source>
        <dbReference type="EMBL" id="KAG8389063.1"/>
    </source>
</evidence>
<dbReference type="AlphaFoldDB" id="A0AAV6YC55"/>
<evidence type="ECO:0000256" key="1">
    <source>
        <dbReference type="ARBA" id="ARBA00007626"/>
    </source>
</evidence>
<accession>A0AAV6YC55</accession>
<dbReference type="InterPro" id="IPR002885">
    <property type="entry name" value="PPR_rpt"/>
</dbReference>
<dbReference type="Gene3D" id="1.25.40.10">
    <property type="entry name" value="Tetratricopeptide repeat domain"/>
    <property type="match status" value="1"/>
</dbReference>
<dbReference type="Proteomes" id="UP000826271">
    <property type="component" value="Unassembled WGS sequence"/>
</dbReference>
<dbReference type="PANTHER" id="PTHR47939">
    <property type="entry name" value="MEMBRANE-ASSOCIATED SALT-INDUCIBLE PROTEIN-LIKE"/>
    <property type="match status" value="1"/>
</dbReference>
<proteinExistence type="inferred from homology"/>